<proteinExistence type="inferred from homology"/>
<accession>A0A9Q8P6D6</accession>
<dbReference type="Proteomes" id="UP000756132">
    <property type="component" value="Chromosome 3"/>
</dbReference>
<reference evidence="4" key="2">
    <citation type="journal article" date="2022" name="Microb. Genom.">
        <title>A chromosome-scale genome assembly of the tomato pathogen Cladosporium fulvum reveals a compartmentalized genome architecture and the presence of a dispensable chromosome.</title>
        <authorList>
            <person name="Zaccaron A.Z."/>
            <person name="Chen L.H."/>
            <person name="Samaras A."/>
            <person name="Stergiopoulos I."/>
        </authorList>
    </citation>
    <scope>NUCLEOTIDE SEQUENCE</scope>
    <source>
        <strain evidence="4">Race5_Kim</strain>
    </source>
</reference>
<dbReference type="Pfam" id="PF10193">
    <property type="entry name" value="Telomere_reg-2"/>
    <property type="match status" value="1"/>
</dbReference>
<name>A0A9Q8P6D6_PASFU</name>
<dbReference type="InterPro" id="IPR051970">
    <property type="entry name" value="TEL2_Regulation"/>
</dbReference>
<keyword evidence="5" id="KW-1185">Reference proteome</keyword>
<organism evidence="4 5">
    <name type="scientific">Passalora fulva</name>
    <name type="common">Tomato leaf mold</name>
    <name type="synonym">Cladosporium fulvum</name>
    <dbReference type="NCBI Taxonomy" id="5499"/>
    <lineage>
        <taxon>Eukaryota</taxon>
        <taxon>Fungi</taxon>
        <taxon>Dikarya</taxon>
        <taxon>Ascomycota</taxon>
        <taxon>Pezizomycotina</taxon>
        <taxon>Dothideomycetes</taxon>
        <taxon>Dothideomycetidae</taxon>
        <taxon>Mycosphaerellales</taxon>
        <taxon>Mycosphaerellaceae</taxon>
        <taxon>Fulvia</taxon>
    </lineage>
</organism>
<dbReference type="PANTHER" id="PTHR15830:SF10">
    <property type="entry name" value="TELOMERE LENGTH REGULATION PROTEIN TEL2 HOMOLOG"/>
    <property type="match status" value="1"/>
</dbReference>
<reference evidence="4" key="1">
    <citation type="submission" date="2021-12" db="EMBL/GenBank/DDBJ databases">
        <authorList>
            <person name="Zaccaron A."/>
            <person name="Stergiopoulos I."/>
        </authorList>
    </citation>
    <scope>NUCLEOTIDE SEQUENCE</scope>
    <source>
        <strain evidence="4">Race5_Kim</strain>
    </source>
</reference>
<feature type="domain" description="Telomere length regulation protein conserved" evidence="3">
    <location>
        <begin position="614"/>
        <end position="724"/>
    </location>
</feature>
<dbReference type="InterPro" id="IPR038528">
    <property type="entry name" value="TEL2_C_sf"/>
</dbReference>
<dbReference type="InterPro" id="IPR019337">
    <property type="entry name" value="Telomere_length_regulation_dom"/>
</dbReference>
<dbReference type="InterPro" id="IPR016024">
    <property type="entry name" value="ARM-type_fold"/>
</dbReference>
<feature type="compositionally biased region" description="Acidic residues" evidence="2">
    <location>
        <begin position="575"/>
        <end position="585"/>
    </location>
</feature>
<dbReference type="EMBL" id="CP090165">
    <property type="protein sequence ID" value="UJO14836.1"/>
    <property type="molecule type" value="Genomic_DNA"/>
</dbReference>
<protein>
    <submittedName>
        <fullName evidence="4">DNA replication checkpoint protein tel2</fullName>
    </submittedName>
</protein>
<dbReference type="RefSeq" id="XP_047759202.1">
    <property type="nucleotide sequence ID" value="XM_047907523.1"/>
</dbReference>
<dbReference type="GO" id="GO:0051083">
    <property type="term" value="P:'de novo' cotranslational protein folding"/>
    <property type="evidence" value="ECO:0007669"/>
    <property type="project" value="TreeGrafter"/>
</dbReference>
<dbReference type="OrthoDB" id="10258062at2759"/>
<feature type="region of interest" description="Disordered" evidence="2">
    <location>
        <begin position="575"/>
        <end position="608"/>
    </location>
</feature>
<dbReference type="Gene3D" id="1.25.40.720">
    <property type="entry name" value="Telomere length regulation protein 2, C-terminal domain"/>
    <property type="match status" value="2"/>
</dbReference>
<dbReference type="OMA" id="AGIMVKL"/>
<sequence>MADFLTAVKSVSVKQRSDDAPAQLLQALSRPPVQRPTPIVLAYTEPQKPPQHPGSINSPRHCLQALRSQPAAHDLIGILGRILKHDGDFDIRAPGPLQAQIINTLVSSIVPTFCSPLQKSDTSLLVRCLRSVAGSNALVARLRFLLDSSEKSKPSDGSASELEALLLLARELFVGDDFALTIWTGLTEALTDDRKRHMACKDFIGLMASGKLTATIARAEDTLSTKDASRKIKPSPWLTRGAEYAAWLGRNVDALCAGGDEQRSTAASQLLSRAFGLGYSTHLIQSVIMSSIRKAVQRSEATTRTLAALSLNLPEYDQRRLLENASRWLSAISAQQDSSEELIAAIAAVIDSLAAPSASTQRALLELLSDPALPSAFSFAVRRACVAVLAKLGPDELQTLLERILTCFGDRLFIDHAPIVQQECAAQVLLLCAGSLHRTTPMAVLMTARSSGHMQGVSNRLDSSNSKSRWLGMVVGTALSKLVDKEGSRMNFGTEDMQTDEAKWYGSMISLTAHIGTIAESLQFLEGSSQGARKALRPVAKSVQLPIINGKRTYGPERPPLPAQTGVEGEKVTEILDDEDDEDDDLKPYAKPDSDPEDSDEDATLVNRNKARAPVYVRDLMRMLKDDKDHDRFQLAIKSAPGLIRRKTDFGGEVRDHAEELALMLCDLQDPFDTEDFDELRLQTLIALLLTDVPILAPYLSKQGFSGDYSIAQRCLILSALGLGGRELAGFKDQDDLNPTLPASTTSFPSKRLPGHLHAIYSPGDLSVKRLEAASKNLEHRLIKPLALSAADETTSHLNAVKVRTFSSRMEVERTKRKPAPNQLAKVFGESFFSPLVSRYQQEISAYGQSSVFASAPFVVVTYLKTLALLLHASGPATLNLSDITTVFWDLLLSLRVQAISNISILEAVLFSLLTLLEVNDANKQRLAQETPKQLMETQQWVEVVFERTGGGHLVTDGSGEEVRVRTLAAGVLVKTRESIEGYQKMFIGGGYA</sequence>
<dbReference type="PANTHER" id="PTHR15830">
    <property type="entry name" value="TELOMERE LENGTH REGULATION PROTEIN TEL2 FAMILY MEMBER"/>
    <property type="match status" value="1"/>
</dbReference>
<dbReference type="GO" id="GO:0042162">
    <property type="term" value="F:telomeric DNA binding"/>
    <property type="evidence" value="ECO:0007669"/>
    <property type="project" value="TreeGrafter"/>
</dbReference>
<evidence type="ECO:0000256" key="2">
    <source>
        <dbReference type="SAM" id="MobiDB-lite"/>
    </source>
</evidence>
<evidence type="ECO:0000313" key="4">
    <source>
        <dbReference type="EMBL" id="UJO14836.1"/>
    </source>
</evidence>
<evidence type="ECO:0000313" key="5">
    <source>
        <dbReference type="Proteomes" id="UP000756132"/>
    </source>
</evidence>
<gene>
    <name evidence="4" type="ORF">CLAFUR5_08375</name>
</gene>
<feature type="region of interest" description="Disordered" evidence="2">
    <location>
        <begin position="550"/>
        <end position="569"/>
    </location>
</feature>
<evidence type="ECO:0000256" key="1">
    <source>
        <dbReference type="ARBA" id="ARBA00006133"/>
    </source>
</evidence>
<dbReference type="GO" id="GO:0051879">
    <property type="term" value="F:Hsp90 protein binding"/>
    <property type="evidence" value="ECO:0007669"/>
    <property type="project" value="TreeGrafter"/>
</dbReference>
<comment type="similarity">
    <text evidence="1">Belongs to the TEL2 family.</text>
</comment>
<dbReference type="SUPFAM" id="SSF48371">
    <property type="entry name" value="ARM repeat"/>
    <property type="match status" value="1"/>
</dbReference>
<dbReference type="GeneID" id="71988253"/>
<dbReference type="AlphaFoldDB" id="A0A9Q8P6D6"/>
<dbReference type="GO" id="GO:0005829">
    <property type="term" value="C:cytosol"/>
    <property type="evidence" value="ECO:0007669"/>
    <property type="project" value="TreeGrafter"/>
</dbReference>
<dbReference type="KEGG" id="ffu:CLAFUR5_08375"/>
<evidence type="ECO:0000259" key="3">
    <source>
        <dbReference type="Pfam" id="PF10193"/>
    </source>
</evidence>